<dbReference type="UniPathway" id="UPA00053">
    <property type="reaction ID" value="UER00088"/>
</dbReference>
<keyword evidence="11" id="KW-0460">Magnesium</keyword>
<dbReference type="PRINTS" id="PR01100">
    <property type="entry name" value="SHIKIMTKNASE"/>
</dbReference>
<evidence type="ECO:0000313" key="15">
    <source>
        <dbReference type="Proteomes" id="UP000183868"/>
    </source>
</evidence>
<comment type="subunit">
    <text evidence="11">Monomer.</text>
</comment>
<dbReference type="FunCoup" id="H1XNZ1">
    <property type="interactions" value="515"/>
</dbReference>
<keyword evidence="4 11" id="KW-0028">Amino-acid biosynthesis</keyword>
<dbReference type="PaxDb" id="880073-Calab_1360"/>
<comment type="pathway">
    <text evidence="1 11">Metabolic intermediate biosynthesis; chorismate biosynthesis; chorismate from D-erythrose 4-phosphate and phosphoenolpyruvate: step 5/7.</text>
</comment>
<dbReference type="InterPro" id="IPR023000">
    <property type="entry name" value="Shikimate_kinase_CS"/>
</dbReference>
<dbReference type="InParanoid" id="H1XNZ1"/>
<gene>
    <name evidence="11 12" type="primary">aroK</name>
    <name evidence="12" type="ORF">Cabys_3748</name>
    <name evidence="13" type="ORF">Calab_1360</name>
</gene>
<dbReference type="PROSITE" id="PS01128">
    <property type="entry name" value="SHIKIMATE_KINASE"/>
    <property type="match status" value="1"/>
</dbReference>
<dbReference type="Gene3D" id="3.40.50.300">
    <property type="entry name" value="P-loop containing nucleotide triphosphate hydrolases"/>
    <property type="match status" value="1"/>
</dbReference>
<evidence type="ECO:0000313" key="13">
    <source>
        <dbReference type="EMBL" id="EHO40983.1"/>
    </source>
</evidence>
<feature type="binding site" evidence="11">
    <location>
        <position position="35"/>
    </location>
    <ligand>
        <name>substrate</name>
    </ligand>
</feature>
<dbReference type="GO" id="GO:0004765">
    <property type="term" value="F:shikimate kinase activity"/>
    <property type="evidence" value="ECO:0007669"/>
    <property type="project" value="UniProtKB-UniRule"/>
</dbReference>
<comment type="function">
    <text evidence="11">Catalyzes the specific phosphorylation of the 3-hydroxyl group of shikimic acid using ATP as a cosubstrate.</text>
</comment>
<dbReference type="STRING" id="880073.Cabys_3748"/>
<keyword evidence="14" id="KW-1185">Reference proteome</keyword>
<dbReference type="AlphaFoldDB" id="H1XNZ1"/>
<accession>H1XNZ1</accession>
<keyword evidence="8 11" id="KW-0067">ATP-binding</keyword>
<dbReference type="GO" id="GO:0005829">
    <property type="term" value="C:cytosol"/>
    <property type="evidence" value="ECO:0007669"/>
    <property type="project" value="TreeGrafter"/>
</dbReference>
<evidence type="ECO:0000256" key="8">
    <source>
        <dbReference type="ARBA" id="ARBA00022840"/>
    </source>
</evidence>
<organism evidence="13 14">
    <name type="scientific">Caldithrix abyssi DSM 13497</name>
    <dbReference type="NCBI Taxonomy" id="880073"/>
    <lineage>
        <taxon>Bacteria</taxon>
        <taxon>Pseudomonadati</taxon>
        <taxon>Calditrichota</taxon>
        <taxon>Calditrichia</taxon>
        <taxon>Calditrichales</taxon>
        <taxon>Calditrichaceae</taxon>
        <taxon>Caldithrix</taxon>
    </lineage>
</organism>
<dbReference type="CDD" id="cd00464">
    <property type="entry name" value="SK"/>
    <property type="match status" value="1"/>
</dbReference>
<evidence type="ECO:0000256" key="9">
    <source>
        <dbReference type="ARBA" id="ARBA00023141"/>
    </source>
</evidence>
<feature type="binding site" evidence="11">
    <location>
        <begin position="13"/>
        <end position="18"/>
    </location>
    <ligand>
        <name>ATP</name>
        <dbReference type="ChEBI" id="CHEBI:30616"/>
    </ligand>
</feature>
<dbReference type="KEGG" id="caby:Cabys_3748"/>
<feature type="binding site" evidence="11">
    <location>
        <position position="59"/>
    </location>
    <ligand>
        <name>substrate</name>
    </ligand>
</feature>
<dbReference type="PANTHER" id="PTHR21087:SF16">
    <property type="entry name" value="SHIKIMATE KINASE 1, CHLOROPLASTIC"/>
    <property type="match status" value="1"/>
</dbReference>
<evidence type="ECO:0000256" key="11">
    <source>
        <dbReference type="HAMAP-Rule" id="MF_00109"/>
    </source>
</evidence>
<evidence type="ECO:0000256" key="3">
    <source>
        <dbReference type="ARBA" id="ARBA00012154"/>
    </source>
</evidence>
<proteinExistence type="inferred from homology"/>
<dbReference type="RefSeq" id="WP_006928065.1">
    <property type="nucleotide sequence ID" value="NZ_CM001402.1"/>
</dbReference>
<dbReference type="InterPro" id="IPR031322">
    <property type="entry name" value="Shikimate/glucono_kinase"/>
</dbReference>
<evidence type="ECO:0000256" key="4">
    <source>
        <dbReference type="ARBA" id="ARBA00022605"/>
    </source>
</evidence>
<dbReference type="InterPro" id="IPR027417">
    <property type="entry name" value="P-loop_NTPase"/>
</dbReference>
<sequence>MKKRHIYLTGFMGAGKSRIGRHLADLLNLPFVDTDQEIEKMVGKTVRRIFEEEGEAFFRKQEAEIVRQVSQHPAPRVVALGGGALNDSRSLENIHRSGIVIYLKSAPEAIFKRVAHSRKRPLLDVDEAPDREAILVKRIEDLLQKREGLYLQADIIIDRDGLEAEQVAEKLLILIELYRKEHHGKN</sequence>
<dbReference type="GO" id="GO:0009423">
    <property type="term" value="P:chorismate biosynthetic process"/>
    <property type="evidence" value="ECO:0007669"/>
    <property type="project" value="UniProtKB-UniRule"/>
</dbReference>
<keyword evidence="9 11" id="KW-0057">Aromatic amino acid biosynthesis</keyword>
<feature type="binding site" evidence="11">
    <location>
        <position position="146"/>
    </location>
    <ligand>
        <name>substrate</name>
    </ligand>
</feature>
<dbReference type="GO" id="GO:0009073">
    <property type="term" value="P:aromatic amino acid family biosynthetic process"/>
    <property type="evidence" value="ECO:0007669"/>
    <property type="project" value="UniProtKB-KW"/>
</dbReference>
<dbReference type="GO" id="GO:0005524">
    <property type="term" value="F:ATP binding"/>
    <property type="evidence" value="ECO:0007669"/>
    <property type="project" value="UniProtKB-UniRule"/>
</dbReference>
<evidence type="ECO:0000256" key="5">
    <source>
        <dbReference type="ARBA" id="ARBA00022679"/>
    </source>
</evidence>
<evidence type="ECO:0000256" key="2">
    <source>
        <dbReference type="ARBA" id="ARBA00006997"/>
    </source>
</evidence>
<dbReference type="GO" id="GO:0008652">
    <property type="term" value="P:amino acid biosynthetic process"/>
    <property type="evidence" value="ECO:0007669"/>
    <property type="project" value="UniProtKB-KW"/>
</dbReference>
<reference evidence="13 14" key="1">
    <citation type="submission" date="2011-09" db="EMBL/GenBank/DDBJ databases">
        <title>The permanent draft genome of Caldithrix abyssi DSM 13497.</title>
        <authorList>
            <consortium name="US DOE Joint Genome Institute (JGI-PGF)"/>
            <person name="Lucas S."/>
            <person name="Han J."/>
            <person name="Lapidus A."/>
            <person name="Bruce D."/>
            <person name="Goodwin L."/>
            <person name="Pitluck S."/>
            <person name="Peters L."/>
            <person name="Kyrpides N."/>
            <person name="Mavromatis K."/>
            <person name="Ivanova N."/>
            <person name="Mikhailova N."/>
            <person name="Chertkov O."/>
            <person name="Detter J.C."/>
            <person name="Tapia R."/>
            <person name="Han C."/>
            <person name="Land M."/>
            <person name="Hauser L."/>
            <person name="Markowitz V."/>
            <person name="Cheng J.-F."/>
            <person name="Hugenholtz P."/>
            <person name="Woyke T."/>
            <person name="Wu D."/>
            <person name="Spring S."/>
            <person name="Brambilla E."/>
            <person name="Klenk H.-P."/>
            <person name="Eisen J.A."/>
        </authorList>
    </citation>
    <scope>NUCLEOTIDE SEQUENCE [LARGE SCALE GENOMIC DNA]</scope>
    <source>
        <strain evidence="13 14">DSM 13497</strain>
    </source>
</reference>
<dbReference type="PANTHER" id="PTHR21087">
    <property type="entry name" value="SHIKIMATE KINASE"/>
    <property type="match status" value="1"/>
</dbReference>
<feature type="binding site" evidence="11">
    <location>
        <position position="17"/>
    </location>
    <ligand>
        <name>Mg(2+)</name>
        <dbReference type="ChEBI" id="CHEBI:18420"/>
    </ligand>
</feature>
<dbReference type="SUPFAM" id="SSF52540">
    <property type="entry name" value="P-loop containing nucleoside triphosphate hydrolases"/>
    <property type="match status" value="1"/>
</dbReference>
<evidence type="ECO:0000256" key="6">
    <source>
        <dbReference type="ARBA" id="ARBA00022741"/>
    </source>
</evidence>
<name>H1XNZ1_CALAY</name>
<dbReference type="Proteomes" id="UP000183868">
    <property type="component" value="Chromosome"/>
</dbReference>
<dbReference type="eggNOG" id="COG0703">
    <property type="taxonomic scope" value="Bacteria"/>
</dbReference>
<keyword evidence="6 11" id="KW-0547">Nucleotide-binding</keyword>
<dbReference type="OrthoDB" id="9800332at2"/>
<dbReference type="EMBL" id="CP018099">
    <property type="protein sequence ID" value="APF20493.1"/>
    <property type="molecule type" value="Genomic_DNA"/>
</dbReference>
<keyword evidence="7 11" id="KW-0418">Kinase</keyword>
<dbReference type="HAMAP" id="MF_00109">
    <property type="entry name" value="Shikimate_kinase"/>
    <property type="match status" value="1"/>
</dbReference>
<dbReference type="Pfam" id="PF01202">
    <property type="entry name" value="SKI"/>
    <property type="match status" value="1"/>
</dbReference>
<dbReference type="Proteomes" id="UP000004671">
    <property type="component" value="Chromosome"/>
</dbReference>
<keyword evidence="11" id="KW-0479">Metal-binding</keyword>
<evidence type="ECO:0000256" key="1">
    <source>
        <dbReference type="ARBA" id="ARBA00004842"/>
    </source>
</evidence>
<keyword evidence="11" id="KW-0963">Cytoplasm</keyword>
<evidence type="ECO:0000313" key="14">
    <source>
        <dbReference type="Proteomes" id="UP000004671"/>
    </source>
</evidence>
<dbReference type="HOGENOM" id="CLU_057607_4_0_0"/>
<dbReference type="InterPro" id="IPR000623">
    <property type="entry name" value="Shikimate_kinase/TSH1"/>
</dbReference>
<evidence type="ECO:0000256" key="7">
    <source>
        <dbReference type="ARBA" id="ARBA00022777"/>
    </source>
</evidence>
<protein>
    <recommendedName>
        <fullName evidence="3 11">Shikimate kinase</fullName>
        <shortName evidence="11">SK</shortName>
        <ecNumber evidence="3 11">2.7.1.71</ecNumber>
    </recommendedName>
</protein>
<evidence type="ECO:0000256" key="10">
    <source>
        <dbReference type="ARBA" id="ARBA00048567"/>
    </source>
</evidence>
<comment type="caution">
    <text evidence="11">Lacks conserved residue(s) required for the propagation of feature annotation.</text>
</comment>
<feature type="binding site" evidence="11">
    <location>
        <position position="120"/>
    </location>
    <ligand>
        <name>ATP</name>
        <dbReference type="ChEBI" id="CHEBI:30616"/>
    </ligand>
</feature>
<feature type="binding site" evidence="11">
    <location>
        <position position="82"/>
    </location>
    <ligand>
        <name>substrate</name>
    </ligand>
</feature>
<reference evidence="12 15" key="2">
    <citation type="submission" date="2016-11" db="EMBL/GenBank/DDBJ databases">
        <title>Genomic analysis of Caldithrix abyssi and proposal of a novel bacterial phylum Caldithrichaeota.</title>
        <authorList>
            <person name="Kublanov I."/>
            <person name="Sigalova O."/>
            <person name="Gavrilov S."/>
            <person name="Lebedinsky A."/>
            <person name="Ivanova N."/>
            <person name="Daum C."/>
            <person name="Reddy T."/>
            <person name="Klenk H.P."/>
            <person name="Goker M."/>
            <person name="Reva O."/>
            <person name="Miroshnichenko M."/>
            <person name="Kyprides N."/>
            <person name="Woyke T."/>
            <person name="Gelfand M."/>
        </authorList>
    </citation>
    <scope>NUCLEOTIDE SEQUENCE [LARGE SCALE GENOMIC DNA]</scope>
    <source>
        <strain evidence="12 15">LF13</strain>
    </source>
</reference>
<dbReference type="EC" id="2.7.1.71" evidence="3 11"/>
<keyword evidence="5 11" id="KW-0808">Transferase</keyword>
<comment type="similarity">
    <text evidence="2 11">Belongs to the shikimate kinase family.</text>
</comment>
<comment type="cofactor">
    <cofactor evidence="11">
        <name>Mg(2+)</name>
        <dbReference type="ChEBI" id="CHEBI:18420"/>
    </cofactor>
    <text evidence="11">Binds 1 Mg(2+) ion per subunit.</text>
</comment>
<comment type="subcellular location">
    <subcellularLocation>
        <location evidence="11">Cytoplasm</location>
    </subcellularLocation>
</comment>
<comment type="catalytic activity">
    <reaction evidence="10 11">
        <text>shikimate + ATP = 3-phosphoshikimate + ADP + H(+)</text>
        <dbReference type="Rhea" id="RHEA:13121"/>
        <dbReference type="ChEBI" id="CHEBI:15378"/>
        <dbReference type="ChEBI" id="CHEBI:30616"/>
        <dbReference type="ChEBI" id="CHEBI:36208"/>
        <dbReference type="ChEBI" id="CHEBI:145989"/>
        <dbReference type="ChEBI" id="CHEBI:456216"/>
        <dbReference type="EC" id="2.7.1.71"/>
    </reaction>
</comment>
<dbReference type="EMBL" id="CM001402">
    <property type="protein sequence ID" value="EHO40983.1"/>
    <property type="molecule type" value="Genomic_DNA"/>
</dbReference>
<dbReference type="GO" id="GO:0000287">
    <property type="term" value="F:magnesium ion binding"/>
    <property type="evidence" value="ECO:0007669"/>
    <property type="project" value="UniProtKB-UniRule"/>
</dbReference>
<evidence type="ECO:0000313" key="12">
    <source>
        <dbReference type="EMBL" id="APF20493.1"/>
    </source>
</evidence>